<organism evidence="3 4">
    <name type="scientific">Taibaiella soli</name>
    <dbReference type="NCBI Taxonomy" id="1649169"/>
    <lineage>
        <taxon>Bacteria</taxon>
        <taxon>Pseudomonadati</taxon>
        <taxon>Bacteroidota</taxon>
        <taxon>Chitinophagia</taxon>
        <taxon>Chitinophagales</taxon>
        <taxon>Chitinophagaceae</taxon>
        <taxon>Taibaiella</taxon>
    </lineage>
</organism>
<evidence type="ECO:0000259" key="1">
    <source>
        <dbReference type="Pfam" id="PF01408"/>
    </source>
</evidence>
<dbReference type="InterPro" id="IPR052515">
    <property type="entry name" value="Gfo/Idh/MocA_Oxidoreductase"/>
</dbReference>
<dbReference type="InterPro" id="IPR055170">
    <property type="entry name" value="GFO_IDH_MocA-like_dom"/>
</dbReference>
<dbReference type="Pfam" id="PF01408">
    <property type="entry name" value="GFO_IDH_MocA"/>
    <property type="match status" value="1"/>
</dbReference>
<name>A0A2W2BBW7_9BACT</name>
<dbReference type="SUPFAM" id="SSF55347">
    <property type="entry name" value="Glyceraldehyde-3-phosphate dehydrogenase-like, C-terminal domain"/>
    <property type="match status" value="1"/>
</dbReference>
<comment type="caution">
    <text evidence="3">The sequence shown here is derived from an EMBL/GenBank/DDBJ whole genome shotgun (WGS) entry which is preliminary data.</text>
</comment>
<dbReference type="RefSeq" id="WP_111000624.1">
    <property type="nucleotide sequence ID" value="NZ_QKTW01000026.1"/>
</dbReference>
<accession>A0A2W2BBW7</accession>
<dbReference type="EMBL" id="QKTW01000026">
    <property type="protein sequence ID" value="PZF71156.1"/>
    <property type="molecule type" value="Genomic_DNA"/>
</dbReference>
<feature type="domain" description="GFO/IDH/MocA-like oxidoreductase" evidence="2">
    <location>
        <begin position="129"/>
        <end position="254"/>
    </location>
</feature>
<dbReference type="AlphaFoldDB" id="A0A2W2BBW7"/>
<feature type="domain" description="Gfo/Idh/MocA-like oxidoreductase N-terminal" evidence="1">
    <location>
        <begin position="5"/>
        <end position="118"/>
    </location>
</feature>
<evidence type="ECO:0000313" key="4">
    <source>
        <dbReference type="Proteomes" id="UP000248745"/>
    </source>
</evidence>
<dbReference type="InterPro" id="IPR000683">
    <property type="entry name" value="Gfo/Idh/MocA-like_OxRdtase_N"/>
</dbReference>
<dbReference type="OrthoDB" id="9815825at2"/>
<reference evidence="3 4" key="1">
    <citation type="submission" date="2018-06" db="EMBL/GenBank/DDBJ databases">
        <title>Mucibacter soli gen. nov., sp. nov., a new member of the family Chitinophagaceae producing mucin.</title>
        <authorList>
            <person name="Kim M.-K."/>
            <person name="Park S."/>
            <person name="Kim T.-S."/>
            <person name="Joung Y."/>
            <person name="Han J.-H."/>
            <person name="Kim S.B."/>
        </authorList>
    </citation>
    <scope>NUCLEOTIDE SEQUENCE [LARGE SCALE GENOMIC DNA]</scope>
    <source>
        <strain evidence="3 4">R1-15</strain>
    </source>
</reference>
<evidence type="ECO:0000259" key="2">
    <source>
        <dbReference type="Pfam" id="PF22725"/>
    </source>
</evidence>
<dbReference type="PANTHER" id="PTHR43249:SF1">
    <property type="entry name" value="D-GLUCOSIDE 3-DEHYDROGENASE"/>
    <property type="match status" value="1"/>
</dbReference>
<protein>
    <submittedName>
        <fullName evidence="3">Gfo/Idh/MocA family oxidoreductase</fullName>
    </submittedName>
</protein>
<evidence type="ECO:0000313" key="3">
    <source>
        <dbReference type="EMBL" id="PZF71156.1"/>
    </source>
</evidence>
<dbReference type="Gene3D" id="3.40.50.720">
    <property type="entry name" value="NAD(P)-binding Rossmann-like Domain"/>
    <property type="match status" value="1"/>
</dbReference>
<gene>
    <name evidence="3" type="ORF">DN068_19465</name>
</gene>
<dbReference type="Proteomes" id="UP000248745">
    <property type="component" value="Unassembled WGS sequence"/>
</dbReference>
<sequence>MKQPIRFALIGYGNIGRRHAEHIHNNPDTVLVAVCDVRAEVKELLNDDISFYTTLEEMLANTQADVLCVCTPNYLHEPHTIAGLKAGLHTVVEKPMALSVAECDRMIAASKEADRIIFAVKQNRYNPPVQAVKQLLNRKELGNVYMVQVNCFWNRGDAYYSNSDWRGRKAKDGGCLFTQFSHFVDILFYLNGTIAEAKGTLHNYAHQHNTEFEDTGSFIMKADNGSIVNFNFTTCSFEKNMEGAFTFFAEKGTVKIGGQYLNTIEYQCLENATLPEINITAKANDYGLYQGSMSNHDKLIQNVVNVLHHNEAIMTSAEEGREVVRMIEQMYASAAL</sequence>
<keyword evidence="4" id="KW-1185">Reference proteome</keyword>
<dbReference type="InterPro" id="IPR036291">
    <property type="entry name" value="NAD(P)-bd_dom_sf"/>
</dbReference>
<dbReference type="Pfam" id="PF22725">
    <property type="entry name" value="GFO_IDH_MocA_C3"/>
    <property type="match status" value="1"/>
</dbReference>
<dbReference type="PANTHER" id="PTHR43249">
    <property type="entry name" value="UDP-N-ACETYL-2-AMINO-2-DEOXY-D-GLUCURONATE OXIDASE"/>
    <property type="match status" value="1"/>
</dbReference>
<proteinExistence type="predicted"/>
<dbReference type="SUPFAM" id="SSF51735">
    <property type="entry name" value="NAD(P)-binding Rossmann-fold domains"/>
    <property type="match status" value="1"/>
</dbReference>
<dbReference type="Gene3D" id="3.30.360.10">
    <property type="entry name" value="Dihydrodipicolinate Reductase, domain 2"/>
    <property type="match status" value="1"/>
</dbReference>
<dbReference type="GO" id="GO:0000166">
    <property type="term" value="F:nucleotide binding"/>
    <property type="evidence" value="ECO:0007669"/>
    <property type="project" value="InterPro"/>
</dbReference>